<dbReference type="PANTHER" id="PTHR10071:SF281">
    <property type="entry name" value="BOX A-BINDING FACTOR-RELATED"/>
    <property type="match status" value="1"/>
</dbReference>
<keyword evidence="10" id="KW-1185">Reference proteome</keyword>
<keyword evidence="3 6" id="KW-0863">Zinc-finger</keyword>
<keyword evidence="2" id="KW-0479">Metal-binding</keyword>
<feature type="compositionally biased region" description="Basic and acidic residues" evidence="7">
    <location>
        <begin position="163"/>
        <end position="173"/>
    </location>
</feature>
<organism evidence="9 10">
    <name type="scientific">Coemansia brasiliensis</name>
    <dbReference type="NCBI Taxonomy" id="2650707"/>
    <lineage>
        <taxon>Eukaryota</taxon>
        <taxon>Fungi</taxon>
        <taxon>Fungi incertae sedis</taxon>
        <taxon>Zoopagomycota</taxon>
        <taxon>Kickxellomycotina</taxon>
        <taxon>Kickxellomycetes</taxon>
        <taxon>Kickxellales</taxon>
        <taxon>Kickxellaceae</taxon>
        <taxon>Coemansia</taxon>
    </lineage>
</organism>
<feature type="region of interest" description="Disordered" evidence="7">
    <location>
        <begin position="263"/>
        <end position="322"/>
    </location>
</feature>
<feature type="region of interest" description="Disordered" evidence="7">
    <location>
        <begin position="621"/>
        <end position="730"/>
    </location>
</feature>
<feature type="compositionally biased region" description="Low complexity" evidence="7">
    <location>
        <begin position="515"/>
        <end position="538"/>
    </location>
</feature>
<dbReference type="GO" id="GO:0005634">
    <property type="term" value="C:nucleus"/>
    <property type="evidence" value="ECO:0007669"/>
    <property type="project" value="UniProtKB-SubCell"/>
</dbReference>
<dbReference type="SUPFAM" id="SSF57716">
    <property type="entry name" value="Glucocorticoid receptor-like (DNA-binding domain)"/>
    <property type="match status" value="1"/>
</dbReference>
<feature type="region of interest" description="Disordered" evidence="7">
    <location>
        <begin position="488"/>
        <end position="563"/>
    </location>
</feature>
<feature type="region of interest" description="Disordered" evidence="7">
    <location>
        <begin position="772"/>
        <end position="888"/>
    </location>
</feature>
<dbReference type="AlphaFoldDB" id="A0A9W8I805"/>
<accession>A0A9W8I805</accession>
<dbReference type="GO" id="GO:0008270">
    <property type="term" value="F:zinc ion binding"/>
    <property type="evidence" value="ECO:0007669"/>
    <property type="project" value="UniProtKB-KW"/>
</dbReference>
<dbReference type="PRINTS" id="PR00619">
    <property type="entry name" value="GATAZNFINGER"/>
</dbReference>
<dbReference type="FunFam" id="3.30.50.10:FF:000007">
    <property type="entry name" value="Nitrogen regulatory AreA, N-terminal"/>
    <property type="match status" value="1"/>
</dbReference>
<feature type="non-terminal residue" evidence="9">
    <location>
        <position position="888"/>
    </location>
</feature>
<protein>
    <submittedName>
        <fullName evidence="9">Sodium- and chloride-dependent GABA transporter 1</fullName>
    </submittedName>
</protein>
<feature type="compositionally biased region" description="Polar residues" evidence="7">
    <location>
        <begin position="270"/>
        <end position="304"/>
    </location>
</feature>
<evidence type="ECO:0000313" key="10">
    <source>
        <dbReference type="Proteomes" id="UP001139887"/>
    </source>
</evidence>
<feature type="domain" description="GATA-type" evidence="8">
    <location>
        <begin position="731"/>
        <end position="778"/>
    </location>
</feature>
<gene>
    <name evidence="9" type="primary">GAT1_2</name>
    <name evidence="9" type="ORF">IWW36_002414</name>
</gene>
<feature type="compositionally biased region" description="Low complexity" evidence="7">
    <location>
        <begin position="488"/>
        <end position="497"/>
    </location>
</feature>
<evidence type="ECO:0000256" key="2">
    <source>
        <dbReference type="ARBA" id="ARBA00022723"/>
    </source>
</evidence>
<feature type="compositionally biased region" description="Low complexity" evidence="7">
    <location>
        <begin position="702"/>
        <end position="719"/>
    </location>
</feature>
<dbReference type="Proteomes" id="UP001139887">
    <property type="component" value="Unassembled WGS sequence"/>
</dbReference>
<dbReference type="CDD" id="cd00202">
    <property type="entry name" value="ZnF_GATA"/>
    <property type="match status" value="1"/>
</dbReference>
<dbReference type="InterPro" id="IPR013088">
    <property type="entry name" value="Znf_NHR/GATA"/>
</dbReference>
<evidence type="ECO:0000256" key="4">
    <source>
        <dbReference type="ARBA" id="ARBA00022833"/>
    </source>
</evidence>
<comment type="subcellular location">
    <subcellularLocation>
        <location evidence="1">Nucleus</location>
    </subcellularLocation>
</comment>
<dbReference type="GO" id="GO:0000978">
    <property type="term" value="F:RNA polymerase II cis-regulatory region sequence-specific DNA binding"/>
    <property type="evidence" value="ECO:0007669"/>
    <property type="project" value="TreeGrafter"/>
</dbReference>
<comment type="caution">
    <text evidence="9">The sequence shown here is derived from an EMBL/GenBank/DDBJ whole genome shotgun (WGS) entry which is preliminary data.</text>
</comment>
<keyword evidence="4" id="KW-0862">Zinc</keyword>
<dbReference type="GO" id="GO:0000981">
    <property type="term" value="F:DNA-binding transcription factor activity, RNA polymerase II-specific"/>
    <property type="evidence" value="ECO:0007669"/>
    <property type="project" value="TreeGrafter"/>
</dbReference>
<feature type="region of interest" description="Disordered" evidence="7">
    <location>
        <begin position="437"/>
        <end position="460"/>
    </location>
</feature>
<evidence type="ECO:0000259" key="8">
    <source>
        <dbReference type="PROSITE" id="PS50114"/>
    </source>
</evidence>
<dbReference type="PROSITE" id="PS00344">
    <property type="entry name" value="GATA_ZN_FINGER_1"/>
    <property type="match status" value="1"/>
</dbReference>
<dbReference type="Gene3D" id="3.30.50.10">
    <property type="entry name" value="Erythroid Transcription Factor GATA-1, subunit A"/>
    <property type="match status" value="1"/>
</dbReference>
<dbReference type="SMART" id="SM00401">
    <property type="entry name" value="ZnF_GATA"/>
    <property type="match status" value="1"/>
</dbReference>
<feature type="compositionally biased region" description="Polar residues" evidence="7">
    <location>
        <begin position="311"/>
        <end position="320"/>
    </location>
</feature>
<dbReference type="EMBL" id="JANBUW010000062">
    <property type="protein sequence ID" value="KAJ2849722.1"/>
    <property type="molecule type" value="Genomic_DNA"/>
</dbReference>
<feature type="compositionally biased region" description="Polar residues" evidence="7">
    <location>
        <begin position="720"/>
        <end position="730"/>
    </location>
</feature>
<feature type="compositionally biased region" description="Polar residues" evidence="7">
    <location>
        <begin position="539"/>
        <end position="549"/>
    </location>
</feature>
<feature type="compositionally biased region" description="Basic residues" evidence="7">
    <location>
        <begin position="847"/>
        <end position="856"/>
    </location>
</feature>
<feature type="compositionally biased region" description="Polar residues" evidence="7">
    <location>
        <begin position="810"/>
        <end position="825"/>
    </location>
</feature>
<evidence type="ECO:0000256" key="6">
    <source>
        <dbReference type="PROSITE-ProRule" id="PRU00094"/>
    </source>
</evidence>
<dbReference type="Pfam" id="PF00320">
    <property type="entry name" value="GATA"/>
    <property type="match status" value="1"/>
</dbReference>
<proteinExistence type="predicted"/>
<reference evidence="9" key="1">
    <citation type="submission" date="2022-07" db="EMBL/GenBank/DDBJ databases">
        <title>Phylogenomic reconstructions and comparative analyses of Kickxellomycotina fungi.</title>
        <authorList>
            <person name="Reynolds N.K."/>
            <person name="Stajich J.E."/>
            <person name="Barry K."/>
            <person name="Grigoriev I.V."/>
            <person name="Crous P."/>
            <person name="Smith M.E."/>
        </authorList>
    </citation>
    <scope>NUCLEOTIDE SEQUENCE</scope>
    <source>
        <strain evidence="9">NRRL 1566</strain>
    </source>
</reference>
<dbReference type="InterPro" id="IPR000679">
    <property type="entry name" value="Znf_GATA"/>
</dbReference>
<dbReference type="PROSITE" id="PS50114">
    <property type="entry name" value="GATA_ZN_FINGER_2"/>
    <property type="match status" value="1"/>
</dbReference>
<evidence type="ECO:0000256" key="7">
    <source>
        <dbReference type="SAM" id="MobiDB-lite"/>
    </source>
</evidence>
<evidence type="ECO:0000313" key="9">
    <source>
        <dbReference type="EMBL" id="KAJ2849722.1"/>
    </source>
</evidence>
<sequence length="888" mass="92282">MFLDLQGALLAAASNSAVHQPAADIAYALISHMRDADPAAAAVRKHSIATGNASRNHHHVLPAAVAMDDDGDDVAATDFDEVDSVPDPESFVISSSDRPETFSVGASETLFADASVFAPGNALFLLDDFQQQQQRGSDMRFVGDSTQQKQQNAAMSLNCATSDNDKASEHESSEDNGDDMDTNSSSAGDESDATSDDQHSSVQTEGPKASTGAVRKRTPVHNESDDDEEHNNMFFVDPNTLSSSSGMYFDDGGFTRFLRMHVDRQQQQQHSGESTQRLRSGPMVTSSPIPNVSAAASNTKSTHQPHAVSAAPSNGRQNVFSPAPTAVSGGLLLDSDLLANPAASLGLSSSAFGSFLVPQTNTSSQFSQQGFGISAMVPPSPLSSALAPLSSSLTAIPNTNPLMLPGSGQGPIIDSDPITAAFYSAFGLASAPPTMSSLPTSASSAIHRPQPPSAPGLNPSAAAALASHLARQQLSSAAAAAAAASMHSGSSSNSSAMRDGHQPSLPASAEHNATSLLSPIPLSSSSSQQQPRSRQSSLTVGHSSANHSGAPQPMRRASSSTVTPNSEALQMLYFSQLASKAAATAAEGTSALPRAATLATASSTLYGLAAANENIPRTIDPSAIDLPSSSASTVNAEHKKSSSDKAALAPTKRNRSGVLDSQDAHSAGSTPKKLKSANGLKDSSSHMQQQQHGSERKKSAISSTADNSKSAAADSSTAKGGNNSNGHPLVCTNCSTTTTPLWRRDPEGKPLCNACGLFFKLHGVTRPLSLKTNVIKKRNRSSNKKTNGGGNAQAPGSNSSKPTGIHHQSGIVSSKQQTVTNSGDMQQRGFAVPHNLHPMGSNAIRPAPHHNIHAHRPIQQQQQQQQRHSGPLPFHHLPRQPSADTPTS</sequence>
<dbReference type="PANTHER" id="PTHR10071">
    <property type="entry name" value="TRANSCRIPTION FACTOR GATA FAMILY MEMBER"/>
    <property type="match status" value="1"/>
</dbReference>
<name>A0A9W8I805_9FUNG</name>
<keyword evidence="5" id="KW-0539">Nucleus</keyword>
<dbReference type="OrthoDB" id="515401at2759"/>
<dbReference type="GO" id="GO:0045944">
    <property type="term" value="P:positive regulation of transcription by RNA polymerase II"/>
    <property type="evidence" value="ECO:0007669"/>
    <property type="project" value="TreeGrafter"/>
</dbReference>
<dbReference type="GO" id="GO:0000122">
    <property type="term" value="P:negative regulation of transcription by RNA polymerase II"/>
    <property type="evidence" value="ECO:0007669"/>
    <property type="project" value="TreeGrafter"/>
</dbReference>
<evidence type="ECO:0000256" key="1">
    <source>
        <dbReference type="ARBA" id="ARBA00004123"/>
    </source>
</evidence>
<feature type="compositionally biased region" description="Basic residues" evidence="7">
    <location>
        <begin position="774"/>
        <end position="783"/>
    </location>
</feature>
<feature type="region of interest" description="Disordered" evidence="7">
    <location>
        <begin position="136"/>
        <end position="155"/>
    </location>
</feature>
<evidence type="ECO:0000256" key="5">
    <source>
        <dbReference type="ARBA" id="ARBA00023242"/>
    </source>
</evidence>
<evidence type="ECO:0000256" key="3">
    <source>
        <dbReference type="ARBA" id="ARBA00022771"/>
    </source>
</evidence>
<feature type="region of interest" description="Disordered" evidence="7">
    <location>
        <begin position="161"/>
        <end position="238"/>
    </location>
</feature>
<feature type="compositionally biased region" description="Polar residues" evidence="7">
    <location>
        <begin position="144"/>
        <end position="155"/>
    </location>
</feature>
<dbReference type="InterPro" id="IPR039355">
    <property type="entry name" value="Transcription_factor_GATA"/>
</dbReference>